<dbReference type="GO" id="GO:0009380">
    <property type="term" value="C:excinuclease repair complex"/>
    <property type="evidence" value="ECO:0007669"/>
    <property type="project" value="InterPro"/>
</dbReference>
<dbReference type="Gene3D" id="3.40.50.11140">
    <property type="match status" value="1"/>
</dbReference>
<gene>
    <name evidence="4" type="ORF">DCW48_00030</name>
</gene>
<evidence type="ECO:0000259" key="3">
    <source>
        <dbReference type="Pfam" id="PF17757"/>
    </source>
</evidence>
<dbReference type="AlphaFoldDB" id="A0A351R7W2"/>
<protein>
    <submittedName>
        <fullName evidence="4">Transcription-repair coupling factor</fullName>
    </submittedName>
</protein>
<organism evidence="4 5">
    <name type="scientific">Methylotenera mobilis</name>
    <dbReference type="NCBI Taxonomy" id="359408"/>
    <lineage>
        <taxon>Bacteria</taxon>
        <taxon>Pseudomonadati</taxon>
        <taxon>Pseudomonadota</taxon>
        <taxon>Betaproteobacteria</taxon>
        <taxon>Nitrosomonadales</taxon>
        <taxon>Methylophilaceae</taxon>
        <taxon>Methylotenera</taxon>
    </lineage>
</organism>
<dbReference type="PANTHER" id="PTHR24029:SF1">
    <property type="entry name" value="TRANSCRIPTION-REPAIR-COUPLING FACTOR"/>
    <property type="match status" value="1"/>
</dbReference>
<dbReference type="InterPro" id="IPR041471">
    <property type="entry name" value="UvrB_inter"/>
</dbReference>
<keyword evidence="2" id="KW-0067">ATP-binding</keyword>
<dbReference type="GO" id="GO:0016887">
    <property type="term" value="F:ATP hydrolysis activity"/>
    <property type="evidence" value="ECO:0007669"/>
    <property type="project" value="InterPro"/>
</dbReference>
<dbReference type="Proteomes" id="UP000264313">
    <property type="component" value="Unassembled WGS sequence"/>
</dbReference>
<dbReference type="InterPro" id="IPR004807">
    <property type="entry name" value="UvrB"/>
</dbReference>
<dbReference type="Gene3D" id="3.30.2060.10">
    <property type="entry name" value="Penicillin-binding protein 1b domain"/>
    <property type="match status" value="1"/>
</dbReference>
<dbReference type="STRING" id="1132855.GCA_000384255_01182"/>
<dbReference type="GO" id="GO:0006289">
    <property type="term" value="P:nucleotide-excision repair"/>
    <property type="evidence" value="ECO:0007669"/>
    <property type="project" value="InterPro"/>
</dbReference>
<dbReference type="EMBL" id="DNAA01000002">
    <property type="protein sequence ID" value="HBA08133.1"/>
    <property type="molecule type" value="Genomic_DNA"/>
</dbReference>
<dbReference type="SUPFAM" id="SSF52540">
    <property type="entry name" value="P-loop containing nucleoside triphosphate hydrolases"/>
    <property type="match status" value="1"/>
</dbReference>
<keyword evidence="1" id="KW-0547">Nucleotide-binding</keyword>
<comment type="caution">
    <text evidence="4">The sequence shown here is derived from an EMBL/GenBank/DDBJ whole genome shotgun (WGS) entry which is preliminary data.</text>
</comment>
<evidence type="ECO:0000256" key="2">
    <source>
        <dbReference type="ARBA" id="ARBA00022840"/>
    </source>
</evidence>
<evidence type="ECO:0000256" key="1">
    <source>
        <dbReference type="ARBA" id="ARBA00022741"/>
    </source>
</evidence>
<dbReference type="PANTHER" id="PTHR24029">
    <property type="entry name" value="UVRABC SYSTEM PROTEIN B"/>
    <property type="match status" value="1"/>
</dbReference>
<name>A0A351R7W2_9PROT</name>
<sequence>MTQNTLPIPNKGQANRLTLKNSGEDAFALAMLAMQSKTQKPNQPLVIITAGGFDAQRLLEEIPYFAPSLSVHLLPDWETLPYDQFSPHPDLISDRLTTLYHIAQNACDVVIVPLATALIRLSPKAYLSANTFMLKKGQTLDIEALRMQCAEAGYHHVTQVISHGEFSVRGGLVDLFPMGSALPYRIDLFDDEIESIRTFDVDTQRSLYPVPEIRLLPAREFPLDETGIALFRSQFRETFEGDPQRAKIYKDVSKGIASGGIEWYLPLFFEQTATLLDYLATDSLLCLHGDLDSSAQQFWREAQSRYRTLAHDAERPLLPPEKLLIKTEDFFSATHTFARVVLTSGTLEAGKTTSTLPALDIERRAEQPIHKLTTFISEFKGRILIVAES</sequence>
<dbReference type="Gene3D" id="3.40.50.11180">
    <property type="match status" value="1"/>
</dbReference>
<dbReference type="Pfam" id="PF17757">
    <property type="entry name" value="UvrB_inter"/>
    <property type="match status" value="1"/>
</dbReference>
<evidence type="ECO:0000313" key="4">
    <source>
        <dbReference type="EMBL" id="HBA08133.1"/>
    </source>
</evidence>
<accession>A0A351R7W2</accession>
<reference evidence="4 5" key="1">
    <citation type="journal article" date="2018" name="Nat. Biotechnol.">
        <title>A standardized bacterial taxonomy based on genome phylogeny substantially revises the tree of life.</title>
        <authorList>
            <person name="Parks D.H."/>
            <person name="Chuvochina M."/>
            <person name="Waite D.W."/>
            <person name="Rinke C."/>
            <person name="Skarshewski A."/>
            <person name="Chaumeil P.A."/>
            <person name="Hugenholtz P."/>
        </authorList>
    </citation>
    <scope>NUCLEOTIDE SEQUENCE [LARGE SCALE GENOMIC DNA]</scope>
    <source>
        <strain evidence="4">UBA9958</strain>
    </source>
</reference>
<evidence type="ECO:0000313" key="5">
    <source>
        <dbReference type="Proteomes" id="UP000264313"/>
    </source>
</evidence>
<dbReference type="GO" id="GO:0005524">
    <property type="term" value="F:ATP binding"/>
    <property type="evidence" value="ECO:0007669"/>
    <property type="project" value="UniProtKB-KW"/>
</dbReference>
<proteinExistence type="predicted"/>
<dbReference type="InterPro" id="IPR027417">
    <property type="entry name" value="P-loop_NTPase"/>
</dbReference>
<dbReference type="GO" id="GO:0003677">
    <property type="term" value="F:DNA binding"/>
    <property type="evidence" value="ECO:0007669"/>
    <property type="project" value="InterPro"/>
</dbReference>
<feature type="domain" description="UvrB interaction" evidence="3">
    <location>
        <begin position="134"/>
        <end position="221"/>
    </location>
</feature>
<feature type="non-terminal residue" evidence="4">
    <location>
        <position position="389"/>
    </location>
</feature>